<evidence type="ECO:0000256" key="2">
    <source>
        <dbReference type="ARBA" id="ARBA00022898"/>
    </source>
</evidence>
<evidence type="ECO:0000313" key="4">
    <source>
        <dbReference type="EMBL" id="QCD64799.1"/>
    </source>
</evidence>
<dbReference type="GO" id="GO:0008483">
    <property type="term" value="F:transaminase activity"/>
    <property type="evidence" value="ECO:0007669"/>
    <property type="project" value="UniProtKB-KW"/>
</dbReference>
<keyword evidence="2 3" id="KW-0663">Pyridoxal phosphate</keyword>
<proteinExistence type="predicted"/>
<keyword evidence="4" id="KW-0032">Aminotransferase</keyword>
<dbReference type="PANTHER" id="PTHR32328">
    <property type="entry name" value="L-SERYL-TRNA(SEC) SELENIUM TRANSFERASE"/>
    <property type="match status" value="1"/>
</dbReference>
<dbReference type="PANTHER" id="PTHR32328:SF0">
    <property type="entry name" value="L-SERYL-TRNA(SEC) SELENIUM TRANSFERASE"/>
    <property type="match status" value="1"/>
</dbReference>
<dbReference type="RefSeq" id="WP_012807631.1">
    <property type="nucleotide sequence ID" value="NZ_CP039375.1"/>
</dbReference>
<dbReference type="KEGG" id="halz:E5139_03785"/>
<dbReference type="InterPro" id="IPR018319">
    <property type="entry name" value="SelA-like"/>
</dbReference>
<reference evidence="4 5" key="1">
    <citation type="submission" date="2019-04" db="EMBL/GenBank/DDBJ databases">
        <title>Complete genome sequence of Arthrobacter sp. ZXY-2 associated with effective atrazine degradation and salt adaptation.</title>
        <authorList>
            <person name="Zhao X."/>
        </authorList>
    </citation>
    <scope>NUCLEOTIDE SEQUENCE [LARGE SCALE GENOMIC DNA]</scope>
    <source>
        <strain evidence="5">ZP60</strain>
    </source>
</reference>
<organism evidence="4 5">
    <name type="scientific">Halomicrobium mukohataei</name>
    <dbReference type="NCBI Taxonomy" id="57705"/>
    <lineage>
        <taxon>Archaea</taxon>
        <taxon>Methanobacteriati</taxon>
        <taxon>Methanobacteriota</taxon>
        <taxon>Stenosarchaea group</taxon>
        <taxon>Halobacteria</taxon>
        <taxon>Halobacteriales</taxon>
        <taxon>Haloarculaceae</taxon>
        <taxon>Halomicrobium</taxon>
    </lineage>
</organism>
<dbReference type="Pfam" id="PF03841">
    <property type="entry name" value="SelA"/>
    <property type="match status" value="1"/>
</dbReference>
<comment type="cofactor">
    <cofactor evidence="1 3">
        <name>pyridoxal 5'-phosphate</name>
        <dbReference type="ChEBI" id="CHEBI:597326"/>
    </cofactor>
</comment>
<dbReference type="Gene3D" id="3.40.640.10">
    <property type="entry name" value="Type I PLP-dependent aspartate aminotransferase-like (Major domain)"/>
    <property type="match status" value="1"/>
</dbReference>
<dbReference type="AlphaFoldDB" id="A0A4D6KCW3"/>
<sequence length="406" mass="43361">MGLSPDGRVEQTDIYRELGVREVVNAAGTKTRIGGSLIREEALEAMNSAAEGFVELGDLQARASELIRDVTGAEAGYVTSGADAGLLLGAAAAIAGSDVQAMDRLPDTDGLADEIVMPRTHRTGYDHALRAAGATIVDVGTNDFHLGTGATNVEPWEIERAIGEETAAVGYVQKSYTQPDLETVVEIAHDHDVPVIVDAAAEVPPIDNLERFVETGADLVVFSGGKAIRGPQTTGIVAGRKDLIQSIALQHLDMHVAREAWDPPRELIDPDSVDGVPRQGIGRPMKVGKEELAGLIRALEVFVDLDYDALSAEWQRQAERAADALNAEDHLTATVSGGEGENVSPVTEVTLDETLSAVELVKALRDEDPRVYVGADGMGDNEIAINPMCLDDEELDYVVERIRDNL</sequence>
<dbReference type="InterPro" id="IPR015421">
    <property type="entry name" value="PyrdxlP-dep_Trfase_major"/>
</dbReference>
<dbReference type="SUPFAM" id="SSF53383">
    <property type="entry name" value="PLP-dependent transferases"/>
    <property type="match status" value="1"/>
</dbReference>
<reference evidence="4 5" key="2">
    <citation type="submission" date="2019-04" db="EMBL/GenBank/DDBJ databases">
        <authorList>
            <person name="Yang S."/>
            <person name="Wei W."/>
        </authorList>
    </citation>
    <scope>NUCLEOTIDE SEQUENCE [LARGE SCALE GENOMIC DNA]</scope>
    <source>
        <strain evidence="5">ZP60</strain>
    </source>
</reference>
<gene>
    <name evidence="4" type="ORF">E5139_03785</name>
</gene>
<evidence type="ECO:0000313" key="5">
    <source>
        <dbReference type="Proteomes" id="UP000297053"/>
    </source>
</evidence>
<evidence type="ECO:0000256" key="3">
    <source>
        <dbReference type="PIRSR" id="PIRSR618319-50"/>
    </source>
</evidence>
<dbReference type="GO" id="GO:0004125">
    <property type="term" value="F:L-seryl-tRNA(Sec) selenium transferase activity"/>
    <property type="evidence" value="ECO:0007669"/>
    <property type="project" value="TreeGrafter"/>
</dbReference>
<accession>A0A4D6KCW3</accession>
<dbReference type="GeneID" id="42178028"/>
<dbReference type="EMBL" id="CP039375">
    <property type="protein sequence ID" value="QCD64799.1"/>
    <property type="molecule type" value="Genomic_DNA"/>
</dbReference>
<evidence type="ECO:0000256" key="1">
    <source>
        <dbReference type="ARBA" id="ARBA00001933"/>
    </source>
</evidence>
<keyword evidence="4" id="KW-0808">Transferase</keyword>
<dbReference type="InterPro" id="IPR015424">
    <property type="entry name" value="PyrdxlP-dep_Trfase"/>
</dbReference>
<protein>
    <submittedName>
        <fullName evidence="4">Aminotransferase class V-fold PLP-dependent enzyme</fullName>
    </submittedName>
</protein>
<dbReference type="OMA" id="TCAIEHY"/>
<feature type="modified residue" description="N6-(pyridoxal phosphate)lysine" evidence="3">
    <location>
        <position position="226"/>
    </location>
</feature>
<name>A0A4D6KCW3_9EURY</name>
<dbReference type="Proteomes" id="UP000297053">
    <property type="component" value="Chromosome"/>
</dbReference>